<dbReference type="GO" id="GO:0051123">
    <property type="term" value="P:RNA polymerase II preinitiation complex assembly"/>
    <property type="evidence" value="ECO:0007669"/>
    <property type="project" value="TreeGrafter"/>
</dbReference>
<comment type="subcellular location">
    <subcellularLocation>
        <location evidence="1">Nucleus</location>
    </subcellularLocation>
</comment>
<dbReference type="InParanoid" id="A0A024GCC0"/>
<dbReference type="Pfam" id="PF03847">
    <property type="entry name" value="TFIID_20kDa"/>
    <property type="match status" value="1"/>
</dbReference>
<dbReference type="GO" id="GO:0005669">
    <property type="term" value="C:transcription factor TFIID complex"/>
    <property type="evidence" value="ECO:0007669"/>
    <property type="project" value="InterPro"/>
</dbReference>
<dbReference type="GO" id="GO:0003677">
    <property type="term" value="F:DNA binding"/>
    <property type="evidence" value="ECO:0007669"/>
    <property type="project" value="TreeGrafter"/>
</dbReference>
<evidence type="ECO:0000256" key="1">
    <source>
        <dbReference type="ARBA" id="ARBA00004123"/>
    </source>
</evidence>
<gene>
    <name evidence="7" type="ORF">BN9_051940</name>
</gene>
<dbReference type="GO" id="GO:0017025">
    <property type="term" value="F:TBP-class protein binding"/>
    <property type="evidence" value="ECO:0007669"/>
    <property type="project" value="TreeGrafter"/>
</dbReference>
<evidence type="ECO:0000259" key="6">
    <source>
        <dbReference type="Pfam" id="PF03847"/>
    </source>
</evidence>
<dbReference type="CDD" id="cd07981">
    <property type="entry name" value="HFD_TAF12"/>
    <property type="match status" value="1"/>
</dbReference>
<dbReference type="PANTHER" id="PTHR12264:SF21">
    <property type="entry name" value="TRANSCRIPTION INITIATION FACTOR TFIID SUBUNIT 12"/>
    <property type="match status" value="1"/>
</dbReference>
<comment type="caution">
    <text evidence="7">The sequence shown here is derived from an EMBL/GenBank/DDBJ whole genome shotgun (WGS) entry which is preliminary data.</text>
</comment>
<dbReference type="STRING" id="65357.A0A024GCC0"/>
<keyword evidence="8" id="KW-1185">Reference proteome</keyword>
<evidence type="ECO:0000256" key="5">
    <source>
        <dbReference type="ARBA" id="ARBA00023242"/>
    </source>
</evidence>
<evidence type="ECO:0000256" key="3">
    <source>
        <dbReference type="ARBA" id="ARBA00023015"/>
    </source>
</evidence>
<dbReference type="Proteomes" id="UP000053237">
    <property type="component" value="Unassembled WGS sequence"/>
</dbReference>
<reference evidence="7 8" key="1">
    <citation type="submission" date="2012-05" db="EMBL/GenBank/DDBJ databases">
        <title>Recombination and specialization in a pathogen metapopulation.</title>
        <authorList>
            <person name="Gardiner A."/>
            <person name="Kemen E."/>
            <person name="Schultz-Larsen T."/>
            <person name="MacLean D."/>
            <person name="Van Oosterhout C."/>
            <person name="Jones J.D.G."/>
        </authorList>
    </citation>
    <scope>NUCLEOTIDE SEQUENCE [LARGE SCALE GENOMIC DNA]</scope>
    <source>
        <strain evidence="7 8">Ac Nc2</strain>
    </source>
</reference>
<dbReference type="Gene3D" id="1.10.20.10">
    <property type="entry name" value="Histone, subunit A"/>
    <property type="match status" value="1"/>
</dbReference>
<dbReference type="AlphaFoldDB" id="A0A024GCC0"/>
<dbReference type="EMBL" id="CAIX01000069">
    <property type="protein sequence ID" value="CCI44385.1"/>
    <property type="molecule type" value="Genomic_DNA"/>
</dbReference>
<dbReference type="InterPro" id="IPR037794">
    <property type="entry name" value="TAF12"/>
</dbReference>
<evidence type="ECO:0000313" key="8">
    <source>
        <dbReference type="Proteomes" id="UP000053237"/>
    </source>
</evidence>
<dbReference type="SUPFAM" id="SSF47113">
    <property type="entry name" value="Histone-fold"/>
    <property type="match status" value="1"/>
</dbReference>
<dbReference type="PANTHER" id="PTHR12264">
    <property type="entry name" value="TRANSCRIPTION INITIATION FACTOR TFIID SUBUNIT 12"/>
    <property type="match status" value="1"/>
</dbReference>
<accession>A0A024GCC0</accession>
<keyword evidence="5" id="KW-0539">Nucleus</keyword>
<dbReference type="OrthoDB" id="2193432at2759"/>
<keyword evidence="3" id="KW-0805">Transcription regulation</keyword>
<dbReference type="InterPro" id="IPR003228">
    <property type="entry name" value="TFIID_TAF12_dom"/>
</dbReference>
<keyword evidence="4" id="KW-0804">Transcription</keyword>
<evidence type="ECO:0000256" key="4">
    <source>
        <dbReference type="ARBA" id="ARBA00023163"/>
    </source>
</evidence>
<sequence length="231" mass="25535">MKNRLVPGSMYFPQPPLNTIAPSMQNKSMNSTINNSSYYAQNPLAFGAEQTTNPNSSSWRLGASAPTTTTKALSSNKQLGEILRSIEPRFCYQPAVEELLLEMADQFVNDVVQLSAQLARHRGSNVLEGSDLQFHLSKNYGISLTGYFSANDPSVGSNANAAVSSSGENSLLIPAEKDLSSRLRPNKNSLHMHRVALKRRTLLNIKRKIQDRSKKLLSMSADRRKASRKPK</sequence>
<organism evidence="7 8">
    <name type="scientific">Albugo candida</name>
    <dbReference type="NCBI Taxonomy" id="65357"/>
    <lineage>
        <taxon>Eukaryota</taxon>
        <taxon>Sar</taxon>
        <taxon>Stramenopiles</taxon>
        <taxon>Oomycota</taxon>
        <taxon>Peronosporomycetes</taxon>
        <taxon>Albuginales</taxon>
        <taxon>Albuginaceae</taxon>
        <taxon>Albugo</taxon>
    </lineage>
</organism>
<feature type="domain" description="Transcription initiation factor TFIID subunit 12" evidence="6">
    <location>
        <begin position="76"/>
        <end position="141"/>
    </location>
</feature>
<evidence type="ECO:0000313" key="7">
    <source>
        <dbReference type="EMBL" id="CCI44385.1"/>
    </source>
</evidence>
<name>A0A024GCC0_9STRA</name>
<evidence type="ECO:0000256" key="2">
    <source>
        <dbReference type="ARBA" id="ARBA00007530"/>
    </source>
</evidence>
<comment type="similarity">
    <text evidence="2">Belongs to the TAF12 family.</text>
</comment>
<protein>
    <recommendedName>
        <fullName evidence="6">Transcription initiation factor TFIID subunit 12 domain-containing protein</fullName>
    </recommendedName>
</protein>
<dbReference type="GO" id="GO:0046982">
    <property type="term" value="F:protein heterodimerization activity"/>
    <property type="evidence" value="ECO:0007669"/>
    <property type="project" value="InterPro"/>
</dbReference>
<dbReference type="InterPro" id="IPR009072">
    <property type="entry name" value="Histone-fold"/>
</dbReference>
<dbReference type="GO" id="GO:0000124">
    <property type="term" value="C:SAGA complex"/>
    <property type="evidence" value="ECO:0007669"/>
    <property type="project" value="InterPro"/>
</dbReference>
<proteinExistence type="inferred from homology"/>